<proteinExistence type="predicted"/>
<evidence type="ECO:0000313" key="2">
    <source>
        <dbReference type="Proteomes" id="UP000226431"/>
    </source>
</evidence>
<dbReference type="EMBL" id="NJES01000002">
    <property type="protein sequence ID" value="PHH81103.1"/>
    <property type="molecule type" value="Genomic_DNA"/>
</dbReference>
<comment type="caution">
    <text evidence="1">The sequence shown here is derived from an EMBL/GenBank/DDBJ whole genome shotgun (WGS) entry which is preliminary data.</text>
</comment>
<gene>
    <name evidence="1" type="ORF">CDD80_2088</name>
</gene>
<name>A0A2C5ZMP0_9HYPO</name>
<protein>
    <submittedName>
        <fullName evidence="1">Uncharacterized protein</fullName>
    </submittedName>
</protein>
<keyword evidence="2" id="KW-1185">Reference proteome</keyword>
<evidence type="ECO:0000313" key="1">
    <source>
        <dbReference type="EMBL" id="PHH81103.1"/>
    </source>
</evidence>
<dbReference type="Proteomes" id="UP000226431">
    <property type="component" value="Unassembled WGS sequence"/>
</dbReference>
<organism evidence="1 2">
    <name type="scientific">Ophiocordyceps camponoti-rufipedis</name>
    <dbReference type="NCBI Taxonomy" id="2004952"/>
    <lineage>
        <taxon>Eukaryota</taxon>
        <taxon>Fungi</taxon>
        <taxon>Dikarya</taxon>
        <taxon>Ascomycota</taxon>
        <taxon>Pezizomycotina</taxon>
        <taxon>Sordariomycetes</taxon>
        <taxon>Hypocreomycetidae</taxon>
        <taxon>Hypocreales</taxon>
        <taxon>Ophiocordycipitaceae</taxon>
        <taxon>Ophiocordyceps</taxon>
    </lineage>
</organism>
<dbReference type="AlphaFoldDB" id="A0A2C5ZMP0"/>
<accession>A0A2C5ZMP0</accession>
<sequence>MSCLERECYRRLHSLAGFPRLEGHGHYGRTAQIYEFNNKPVHIEPLPKRFFFRGRVEFCEISIPSCSKRDATRNQPSHEPSKYHT</sequence>
<reference evidence="1 2" key="1">
    <citation type="submission" date="2017-06" db="EMBL/GenBank/DDBJ databases">
        <title>Ant-infecting Ophiocordyceps genomes reveal a high diversity of potential behavioral manipulation genes and a possible major role for enterotoxins.</title>
        <authorList>
            <person name="De Bekker C."/>
            <person name="Evans H.C."/>
            <person name="Brachmann A."/>
            <person name="Hughes D.P."/>
        </authorList>
    </citation>
    <scope>NUCLEOTIDE SEQUENCE [LARGE SCALE GENOMIC DNA]</scope>
    <source>
        <strain evidence="1 2">Map16</strain>
    </source>
</reference>